<evidence type="ECO:0000259" key="8">
    <source>
        <dbReference type="PROSITE" id="PS51352"/>
    </source>
</evidence>
<protein>
    <recommendedName>
        <fullName evidence="8">Thioredoxin domain-containing protein</fullName>
    </recommendedName>
</protein>
<dbReference type="STRING" id="1817824.A2751_00210"/>
<feature type="region of interest" description="Disordered" evidence="6">
    <location>
        <begin position="1"/>
        <end position="30"/>
    </location>
</feature>
<reference evidence="9 10" key="1">
    <citation type="journal article" date="2016" name="Nat. Commun.">
        <title>Thousands of microbial genomes shed light on interconnected biogeochemical processes in an aquifer system.</title>
        <authorList>
            <person name="Anantharaman K."/>
            <person name="Brown C.T."/>
            <person name="Hug L.A."/>
            <person name="Sharon I."/>
            <person name="Castelle C.J."/>
            <person name="Probst A.J."/>
            <person name="Thomas B.C."/>
            <person name="Singh A."/>
            <person name="Wilkins M.J."/>
            <person name="Karaoz U."/>
            <person name="Brodie E.L."/>
            <person name="Williams K.H."/>
            <person name="Hubbard S.S."/>
            <person name="Banfield J.F."/>
        </authorList>
    </citation>
    <scope>NUCLEOTIDE SEQUENCE [LARGE SCALE GENOMIC DNA]</scope>
</reference>
<name>A0A1F5NN52_9BACT</name>
<proteinExistence type="inferred from homology"/>
<organism evidence="9 10">
    <name type="scientific">Candidatus Doudnabacteria bacterium RIFCSPHIGHO2_01_FULL_46_14</name>
    <dbReference type="NCBI Taxonomy" id="1817824"/>
    <lineage>
        <taxon>Bacteria</taxon>
        <taxon>Candidatus Doudnaibacteriota</taxon>
    </lineage>
</organism>
<dbReference type="PANTHER" id="PTHR13887">
    <property type="entry name" value="GLUTATHIONE S-TRANSFERASE KAPPA"/>
    <property type="match status" value="1"/>
</dbReference>
<evidence type="ECO:0000256" key="3">
    <source>
        <dbReference type="ARBA" id="ARBA00023002"/>
    </source>
</evidence>
<keyword evidence="7" id="KW-0472">Membrane</keyword>
<dbReference type="Pfam" id="PF13462">
    <property type="entry name" value="Thioredoxin_4"/>
    <property type="match status" value="1"/>
</dbReference>
<accession>A0A1F5NN52</accession>
<keyword evidence="4" id="KW-1015">Disulfide bond</keyword>
<keyword evidence="7" id="KW-1133">Transmembrane helix</keyword>
<dbReference type="AlphaFoldDB" id="A0A1F5NN52"/>
<keyword evidence="2" id="KW-0732">Signal</keyword>
<evidence type="ECO:0000256" key="6">
    <source>
        <dbReference type="SAM" id="MobiDB-lite"/>
    </source>
</evidence>
<dbReference type="InterPro" id="IPR013766">
    <property type="entry name" value="Thioredoxin_domain"/>
</dbReference>
<evidence type="ECO:0000256" key="7">
    <source>
        <dbReference type="SAM" id="Phobius"/>
    </source>
</evidence>
<feature type="domain" description="Thioredoxin" evidence="8">
    <location>
        <begin position="82"/>
        <end position="227"/>
    </location>
</feature>
<sequence>MDENQEIQLPAPEPSDLPNSQGDSFRMDGGQINPEAKGKFENFVGKYGIPISILVGLTVIAVSIYLSFGLPNQRAAKSNAVAGEITPPPPPDAFSPATADDDPVLGNPDARVTLIEFSDFQCPFCRKLWRETLPEIKKNYIDTGKAKLVYRDFPLSSIHPAAQSAAEAGECADDQGKFWQMHDKIYSEQDKQGQGTVQFSVSDIKKWAGQIGLSMSEFNNCLDSQKYKAEVEKDTSDGQVSGITGTPGTFVDGTLIKGAVSYAVFSQAIEEALKK</sequence>
<feature type="transmembrane region" description="Helical" evidence="7">
    <location>
        <begin position="47"/>
        <end position="68"/>
    </location>
</feature>
<evidence type="ECO:0000256" key="4">
    <source>
        <dbReference type="ARBA" id="ARBA00023157"/>
    </source>
</evidence>
<dbReference type="Proteomes" id="UP000176864">
    <property type="component" value="Unassembled WGS sequence"/>
</dbReference>
<dbReference type="PROSITE" id="PS51352">
    <property type="entry name" value="THIOREDOXIN_2"/>
    <property type="match status" value="1"/>
</dbReference>
<dbReference type="InterPro" id="IPR036249">
    <property type="entry name" value="Thioredoxin-like_sf"/>
</dbReference>
<evidence type="ECO:0000313" key="9">
    <source>
        <dbReference type="EMBL" id="OGE78952.1"/>
    </source>
</evidence>
<comment type="caution">
    <text evidence="9">The sequence shown here is derived from an EMBL/GenBank/DDBJ whole genome shotgun (WGS) entry which is preliminary data.</text>
</comment>
<keyword evidence="5" id="KW-0676">Redox-active center</keyword>
<evidence type="ECO:0000256" key="2">
    <source>
        <dbReference type="ARBA" id="ARBA00022729"/>
    </source>
</evidence>
<keyword evidence="7" id="KW-0812">Transmembrane</keyword>
<dbReference type="SUPFAM" id="SSF52833">
    <property type="entry name" value="Thioredoxin-like"/>
    <property type="match status" value="1"/>
</dbReference>
<evidence type="ECO:0000256" key="5">
    <source>
        <dbReference type="ARBA" id="ARBA00023284"/>
    </source>
</evidence>
<comment type="similarity">
    <text evidence="1">Belongs to the thioredoxin family. DsbA subfamily.</text>
</comment>
<dbReference type="Gene3D" id="3.40.30.10">
    <property type="entry name" value="Glutaredoxin"/>
    <property type="match status" value="1"/>
</dbReference>
<dbReference type="EMBL" id="MFEK01000011">
    <property type="protein sequence ID" value="OGE78952.1"/>
    <property type="molecule type" value="Genomic_DNA"/>
</dbReference>
<gene>
    <name evidence="9" type="ORF">A2751_00210</name>
</gene>
<dbReference type="PANTHER" id="PTHR13887:SF14">
    <property type="entry name" value="DISULFIDE BOND FORMATION PROTEIN D"/>
    <property type="match status" value="1"/>
</dbReference>
<dbReference type="GO" id="GO:0016491">
    <property type="term" value="F:oxidoreductase activity"/>
    <property type="evidence" value="ECO:0007669"/>
    <property type="project" value="UniProtKB-KW"/>
</dbReference>
<evidence type="ECO:0000256" key="1">
    <source>
        <dbReference type="ARBA" id="ARBA00005791"/>
    </source>
</evidence>
<evidence type="ECO:0000313" key="10">
    <source>
        <dbReference type="Proteomes" id="UP000176864"/>
    </source>
</evidence>
<dbReference type="InterPro" id="IPR012336">
    <property type="entry name" value="Thioredoxin-like_fold"/>
</dbReference>
<keyword evidence="3" id="KW-0560">Oxidoreductase</keyword>